<protein>
    <submittedName>
        <fullName evidence="2">Inovirus-type Gp2 protein</fullName>
    </submittedName>
</protein>
<evidence type="ECO:0000313" key="3">
    <source>
        <dbReference type="Proteomes" id="UP000555322"/>
    </source>
</evidence>
<reference evidence="2 3" key="1">
    <citation type="submission" date="2020-04" db="EMBL/GenBank/DDBJ databases">
        <title>Acinetobacter Taxon 24.</title>
        <authorList>
            <person name="Nemec A."/>
            <person name="Radolfova-Krizova L."/>
            <person name="Higgins P.G."/>
            <person name="Spanelova P."/>
        </authorList>
    </citation>
    <scope>NUCLEOTIDE SEQUENCE [LARGE SCALE GENOMIC DNA]</scope>
    <source>
        <strain evidence="2 3">ANC 5084</strain>
    </source>
</reference>
<accession>A0ABX1UPZ7</accession>
<dbReference type="RefSeq" id="WP_171535600.1">
    <property type="nucleotide sequence ID" value="NZ_JABERJ010000006.1"/>
</dbReference>
<organism evidence="2 3">
    <name type="scientific">Acinetobacter terrestris</name>
    <dbReference type="NCBI Taxonomy" id="2529843"/>
    <lineage>
        <taxon>Bacteria</taxon>
        <taxon>Pseudomonadati</taxon>
        <taxon>Pseudomonadota</taxon>
        <taxon>Gammaproteobacteria</taxon>
        <taxon>Moraxellales</taxon>
        <taxon>Moraxellaceae</taxon>
        <taxon>Acinetobacter</taxon>
        <taxon>Acinetobacter Taxon 24</taxon>
    </lineage>
</organism>
<keyword evidence="3" id="KW-1185">Reference proteome</keyword>
<sequence>MYQKVPYQNIQYGELYHEAEVLAGVDHFIQEVCLGSYDLYHRNLMVDLQKLIPSFKPIYNADFSYCNSVLIFIEVVKTVDYTLRQIQQTDYDSIVYFDEMTVWHILTYIQSLSGCVKQQLIDYQQRELKNQQSLFGYASALIHHYARTLVVRVDLSIKKEYQALYNIQAFNQALDTLNRRIADQDTCFSDLYGYAWALEHGVSKGYHCHLLLMYDGNIHRGDFEMGQWVGQCWEQITHGCGYIFNCNHSEYKAIFEAMGTLGVGMIHRHDEKKINNFLNYIVPYLVNGEKEQQHLRVKDSVYMRSFGRGVANSKNRRGLG</sequence>
<name>A0ABX1UPZ7_9GAMM</name>
<evidence type="ECO:0000313" key="2">
    <source>
        <dbReference type="EMBL" id="NNH25302.1"/>
    </source>
</evidence>
<dbReference type="EMBL" id="JABERJ010000006">
    <property type="protein sequence ID" value="NNH25302.1"/>
    <property type="molecule type" value="Genomic_DNA"/>
</dbReference>
<dbReference type="Proteomes" id="UP000555322">
    <property type="component" value="Unassembled WGS sequence"/>
</dbReference>
<evidence type="ECO:0000259" key="1">
    <source>
        <dbReference type="Pfam" id="PF11726"/>
    </source>
</evidence>
<gene>
    <name evidence="2" type="ORF">HLH15_02155</name>
</gene>
<dbReference type="InterPro" id="IPR057271">
    <property type="entry name" value="YagK_YfjJ_C"/>
</dbReference>
<dbReference type="Pfam" id="PF11726">
    <property type="entry name" value="YagK_YfjJ_C"/>
    <property type="match status" value="1"/>
</dbReference>
<feature type="domain" description="YagK/YfjJ C-terminal" evidence="1">
    <location>
        <begin position="143"/>
        <end position="234"/>
    </location>
</feature>
<comment type="caution">
    <text evidence="2">The sequence shown here is derived from an EMBL/GenBank/DDBJ whole genome shotgun (WGS) entry which is preliminary data.</text>
</comment>
<proteinExistence type="predicted"/>